<sequence length="172" mass="18654">MLLLSLLASAYLLGFALFVMLLPAPFTTLPDDLDGLATFTGGSGRVEAALKEAQQGFPGPILISGSNEKTTLPDILAHTATPLTPSQQTHIVYDTAATTRENITSLTAWAGYYKLTDIGVITSTYHIPRVWLLATLHARNLNLTYLPVQPADPGLRPLFREYNKLLAAPILH</sequence>
<dbReference type="InterPro" id="IPR003848">
    <property type="entry name" value="DUF218"/>
</dbReference>
<dbReference type="Proteomes" id="UP000320948">
    <property type="component" value="Unassembled WGS sequence"/>
</dbReference>
<gene>
    <name evidence="2" type="ORF">DI628_07595</name>
</gene>
<evidence type="ECO:0000313" key="3">
    <source>
        <dbReference type="Proteomes" id="UP000320948"/>
    </source>
</evidence>
<name>A0A6N4RAP6_BLAVI</name>
<dbReference type="EMBL" id="VAFM01000002">
    <property type="protein sequence ID" value="TKW60749.1"/>
    <property type="molecule type" value="Genomic_DNA"/>
</dbReference>
<evidence type="ECO:0000313" key="2">
    <source>
        <dbReference type="EMBL" id="TKW60749.1"/>
    </source>
</evidence>
<accession>A0A6N4RAP6</accession>
<comment type="caution">
    <text evidence="2">The sequence shown here is derived from an EMBL/GenBank/DDBJ whole genome shotgun (WGS) entry which is preliminary data.</text>
</comment>
<proteinExistence type="predicted"/>
<dbReference type="AlphaFoldDB" id="A0A6N4RAP6"/>
<feature type="domain" description="DUF218" evidence="1">
    <location>
        <begin position="43"/>
        <end position="143"/>
    </location>
</feature>
<evidence type="ECO:0000259" key="1">
    <source>
        <dbReference type="Pfam" id="PF02698"/>
    </source>
</evidence>
<protein>
    <recommendedName>
        <fullName evidence="1">DUF218 domain-containing protein</fullName>
    </recommendedName>
</protein>
<dbReference type="Pfam" id="PF02698">
    <property type="entry name" value="DUF218"/>
    <property type="match status" value="1"/>
</dbReference>
<organism evidence="2 3">
    <name type="scientific">Blastochloris viridis</name>
    <name type="common">Rhodopseudomonas viridis</name>
    <dbReference type="NCBI Taxonomy" id="1079"/>
    <lineage>
        <taxon>Bacteria</taxon>
        <taxon>Pseudomonadati</taxon>
        <taxon>Pseudomonadota</taxon>
        <taxon>Alphaproteobacteria</taxon>
        <taxon>Hyphomicrobiales</taxon>
        <taxon>Blastochloridaceae</taxon>
        <taxon>Blastochloris</taxon>
    </lineage>
</organism>
<reference evidence="2 3" key="1">
    <citation type="journal article" date="2017" name="Nat. Commun.">
        <title>In situ click chemistry generation of cyclooxygenase-2 inhibitors.</title>
        <authorList>
            <person name="Bhardwaj A."/>
            <person name="Kaur J."/>
            <person name="Wuest M."/>
            <person name="Wuest F."/>
        </authorList>
    </citation>
    <scope>NUCLEOTIDE SEQUENCE [LARGE SCALE GENOMIC DNA]</scope>
    <source>
        <strain evidence="2">S2_018_000_R2_106</strain>
    </source>
</reference>